<comment type="subcellular location">
    <subcellularLocation>
        <location evidence="1">Membrane</location>
        <topology evidence="1">Multi-pass membrane protein</topology>
    </subcellularLocation>
</comment>
<dbReference type="GO" id="GO:0046872">
    <property type="term" value="F:metal ion binding"/>
    <property type="evidence" value="ECO:0007669"/>
    <property type="project" value="UniProtKB-KW"/>
</dbReference>
<keyword evidence="4 10" id="KW-0812">Transmembrane</keyword>
<feature type="binding site" evidence="8">
    <location>
        <position position="371"/>
    </location>
    <ligand>
        <name>Na(+)</name>
        <dbReference type="ChEBI" id="CHEBI:29101"/>
        <label>1</label>
    </ligand>
</feature>
<feature type="transmembrane region" description="Helical" evidence="11">
    <location>
        <begin position="465"/>
        <end position="491"/>
    </location>
</feature>
<evidence type="ECO:0000256" key="9">
    <source>
        <dbReference type="PIRSR" id="PIRSR600175-2"/>
    </source>
</evidence>
<dbReference type="Proteomes" id="UP000515135">
    <property type="component" value="Unplaced"/>
</dbReference>
<keyword evidence="7" id="KW-0325">Glycoprotein</keyword>
<keyword evidence="10" id="KW-0769">Symport</keyword>
<feature type="transmembrane region" description="Helical" evidence="11">
    <location>
        <begin position="147"/>
        <end position="174"/>
    </location>
</feature>
<dbReference type="PROSITE" id="PS00610">
    <property type="entry name" value="NA_NEUROTRAN_SYMP_1"/>
    <property type="match status" value="1"/>
</dbReference>
<evidence type="ECO:0000313" key="12">
    <source>
        <dbReference type="Proteomes" id="UP000515135"/>
    </source>
</evidence>
<feature type="transmembrane region" description="Helical" evidence="11">
    <location>
        <begin position="497"/>
        <end position="518"/>
    </location>
</feature>
<feature type="binding site" evidence="8">
    <location>
        <position position="83"/>
    </location>
    <ligand>
        <name>Na(+)</name>
        <dbReference type="ChEBI" id="CHEBI:29101"/>
        <label>1</label>
    </ligand>
</feature>
<feature type="transmembrane region" description="Helical" evidence="11">
    <location>
        <begin position="332"/>
        <end position="353"/>
    </location>
</feature>
<dbReference type="PRINTS" id="PR00176">
    <property type="entry name" value="NANEUSMPORT"/>
</dbReference>
<dbReference type="PROSITE" id="PS00754">
    <property type="entry name" value="NA_NEUROTRAN_SYMP_2"/>
    <property type="match status" value="1"/>
</dbReference>
<proteinExistence type="inferred from homology"/>
<keyword evidence="5 11" id="KW-1133">Transmembrane helix</keyword>
<dbReference type="GO" id="GO:0089718">
    <property type="term" value="P:amino acid import across plasma membrane"/>
    <property type="evidence" value="ECO:0007669"/>
    <property type="project" value="TreeGrafter"/>
</dbReference>
<evidence type="ECO:0000256" key="8">
    <source>
        <dbReference type="PIRSR" id="PIRSR600175-1"/>
    </source>
</evidence>
<keyword evidence="8" id="KW-0915">Sodium</keyword>
<sequence>MADKEKRQGLYLDPSRASYNLAVNRSQIPMGPKEKRQARRNFVHYVRTKSRLRAAKEAGEDNGEERPEWTGKLDFLLSCISYAVGLGNVWRFPYLCYKNGGGAFLVPYIFMLAFAGLPLFYLELAFGQFSSLGPVSIWRISPIFKGVGYAMVAISMMVGIYYNVVIAYTLYYLFASFTATLPWLTCNNPWNTDACIQDRSVAGGNATNSSLFANSSLLNTTVNHTATRPVSASEEYWRNGVLQLSEGFDYPGEVVWYLCLCLLLAWLLVFFCLIKGVQSAGKVVYFTSTFPYIVLTILLIRCSIMDGAIDGIKFYVTPDFSRLQDAEVWGDAGIQIFFSLSVAWGGLISMASYNKFSQNCYRDSIIVSVTNCATSIYAGFVIFSILGFMANEMGVDVKDVADKGSGLAFVTYPEAVARLPISPLWSALFFFMLLSLGLGTQFAIIQTIVTSIIDEFPERLMSKRMLVTGLVCLVFFLLGIPCITQGGNYMVELMNDWAAGLSLMVIGLIEVIAIGWIYGTENFFRDIEMMIGFRPNRWWWLCWKFLTPAVLLAILLFYLIGIKPAIYGGRLEFPTSGQALGWLMTLTSLVVIPLPGIYYICKAEGTFMERVRSVMKPMPEWGPHLEENRALDERYCKKGIPLADYRDADNTPNIA</sequence>
<dbReference type="KEGG" id="bbel:109487697"/>
<keyword evidence="3 10" id="KW-0813">Transport</keyword>
<comment type="similarity">
    <text evidence="2 10">Belongs to the sodium:neurotransmitter symporter (SNF) (TC 2.A.22) family.</text>
</comment>
<dbReference type="InterPro" id="IPR037272">
    <property type="entry name" value="SNS_sf"/>
</dbReference>
<dbReference type="InterPro" id="IPR000175">
    <property type="entry name" value="Na/ntran_symport"/>
</dbReference>
<feature type="binding site" evidence="8">
    <location>
        <position position="339"/>
    </location>
    <ligand>
        <name>Na(+)</name>
        <dbReference type="ChEBI" id="CHEBI:29101"/>
        <label>1</label>
    </ligand>
</feature>
<dbReference type="OrthoDB" id="6581954at2759"/>
<dbReference type="PANTHER" id="PTHR11616:SF321">
    <property type="entry name" value="SODIUM-DEPENDENT NUTRIENT AMINO ACID TRANSPORTER 1-RELATED"/>
    <property type="match status" value="1"/>
</dbReference>
<feature type="transmembrane region" description="Helical" evidence="11">
    <location>
        <begin position="538"/>
        <end position="560"/>
    </location>
</feature>
<keyword evidence="6 11" id="KW-0472">Membrane</keyword>
<feature type="transmembrane region" description="Helical" evidence="11">
    <location>
        <begin position="428"/>
        <end position="453"/>
    </location>
</feature>
<dbReference type="GO" id="GO:0005283">
    <property type="term" value="F:amino acid:sodium symporter activity"/>
    <property type="evidence" value="ECO:0007669"/>
    <property type="project" value="TreeGrafter"/>
</dbReference>
<feature type="transmembrane region" description="Helical" evidence="11">
    <location>
        <begin position="580"/>
        <end position="601"/>
    </location>
</feature>
<gene>
    <name evidence="13" type="primary">LOC109487697</name>
</gene>
<evidence type="ECO:0000256" key="1">
    <source>
        <dbReference type="ARBA" id="ARBA00004141"/>
    </source>
</evidence>
<dbReference type="GeneID" id="109487697"/>
<evidence type="ECO:0000256" key="7">
    <source>
        <dbReference type="ARBA" id="ARBA00023180"/>
    </source>
</evidence>
<evidence type="ECO:0000256" key="6">
    <source>
        <dbReference type="ARBA" id="ARBA00023136"/>
    </source>
</evidence>
<keyword evidence="8" id="KW-0479">Metal-binding</keyword>
<dbReference type="AlphaFoldDB" id="A0A6P5ACA3"/>
<evidence type="ECO:0000256" key="2">
    <source>
        <dbReference type="ARBA" id="ARBA00006459"/>
    </source>
</evidence>
<dbReference type="SUPFAM" id="SSF161070">
    <property type="entry name" value="SNF-like"/>
    <property type="match status" value="1"/>
</dbReference>
<evidence type="ECO:0000256" key="4">
    <source>
        <dbReference type="ARBA" id="ARBA00022692"/>
    </source>
</evidence>
<reference evidence="13" key="1">
    <citation type="submission" date="2025-08" db="UniProtKB">
        <authorList>
            <consortium name="RefSeq"/>
        </authorList>
    </citation>
    <scope>IDENTIFICATION</scope>
    <source>
        <tissue evidence="13">Gonad</tissue>
    </source>
</reference>
<dbReference type="PANTHER" id="PTHR11616">
    <property type="entry name" value="SODIUM/CHLORIDE DEPENDENT TRANSPORTER"/>
    <property type="match status" value="1"/>
</dbReference>
<feature type="transmembrane region" description="Helical" evidence="11">
    <location>
        <begin position="254"/>
        <end position="277"/>
    </location>
</feature>
<dbReference type="PROSITE" id="PS50267">
    <property type="entry name" value="NA_NEUROTRAN_SYMP_3"/>
    <property type="match status" value="1"/>
</dbReference>
<keyword evidence="9" id="KW-1015">Disulfide bond</keyword>
<feature type="disulfide bond" evidence="9">
    <location>
        <begin position="186"/>
        <end position="195"/>
    </location>
</feature>
<protein>
    <recommendedName>
        <fullName evidence="10">Transporter</fullName>
    </recommendedName>
</protein>
<feature type="transmembrane region" description="Helical" evidence="11">
    <location>
        <begin position="289"/>
        <end position="312"/>
    </location>
</feature>
<organism evidence="12 13">
    <name type="scientific">Branchiostoma belcheri</name>
    <name type="common">Amphioxus</name>
    <dbReference type="NCBI Taxonomy" id="7741"/>
    <lineage>
        <taxon>Eukaryota</taxon>
        <taxon>Metazoa</taxon>
        <taxon>Chordata</taxon>
        <taxon>Cephalochordata</taxon>
        <taxon>Leptocardii</taxon>
        <taxon>Amphioxiformes</taxon>
        <taxon>Branchiostomatidae</taxon>
        <taxon>Branchiostoma</taxon>
    </lineage>
</organism>
<evidence type="ECO:0000313" key="13">
    <source>
        <dbReference type="RefSeq" id="XP_019647288.1"/>
    </source>
</evidence>
<dbReference type="RefSeq" id="XP_019647288.1">
    <property type="nucleotide sequence ID" value="XM_019791729.1"/>
</dbReference>
<feature type="binding site" evidence="8">
    <location>
        <position position="436"/>
    </location>
    <ligand>
        <name>Na(+)</name>
        <dbReference type="ChEBI" id="CHEBI:29101"/>
        <label>1</label>
    </ligand>
</feature>
<dbReference type="Pfam" id="PF00209">
    <property type="entry name" value="SNF"/>
    <property type="match status" value="1"/>
</dbReference>
<feature type="transmembrane region" description="Helical" evidence="11">
    <location>
        <begin position="105"/>
        <end position="126"/>
    </location>
</feature>
<evidence type="ECO:0000256" key="3">
    <source>
        <dbReference type="ARBA" id="ARBA00022448"/>
    </source>
</evidence>
<keyword evidence="12" id="KW-1185">Reference proteome</keyword>
<evidence type="ECO:0000256" key="5">
    <source>
        <dbReference type="ARBA" id="ARBA00022989"/>
    </source>
</evidence>
<name>A0A6P5ACA3_BRABE</name>
<evidence type="ECO:0000256" key="11">
    <source>
        <dbReference type="SAM" id="Phobius"/>
    </source>
</evidence>
<dbReference type="GO" id="GO:0005886">
    <property type="term" value="C:plasma membrane"/>
    <property type="evidence" value="ECO:0007669"/>
    <property type="project" value="TreeGrafter"/>
</dbReference>
<accession>A0A6P5ACA3</accession>
<evidence type="ECO:0000256" key="10">
    <source>
        <dbReference type="RuleBase" id="RU003732"/>
    </source>
</evidence>
<feature type="binding site" evidence="8">
    <location>
        <position position="84"/>
    </location>
    <ligand>
        <name>Na(+)</name>
        <dbReference type="ChEBI" id="CHEBI:29101"/>
        <label>1</label>
    </ligand>
</feature>
<feature type="transmembrane region" description="Helical" evidence="11">
    <location>
        <begin position="365"/>
        <end position="390"/>
    </location>
</feature>
<feature type="binding site" evidence="8">
    <location>
        <position position="88"/>
    </location>
    <ligand>
        <name>Na(+)</name>
        <dbReference type="ChEBI" id="CHEBI:29101"/>
        <label>1</label>
    </ligand>
</feature>